<reference evidence="2 3" key="1">
    <citation type="journal article" date="2020" name="Microb. Ecol.">
        <title>Ecogenomics of the Marine Benthic Filamentous Cyanobacterium Adonisia.</title>
        <authorList>
            <person name="Walter J.M."/>
            <person name="Coutinho F.H."/>
            <person name="Leomil L."/>
            <person name="Hargreaves P.I."/>
            <person name="Campeao M.E."/>
            <person name="Vieira V.V."/>
            <person name="Silva B.S."/>
            <person name="Fistarol G.O."/>
            <person name="Salomon P.S."/>
            <person name="Sawabe T."/>
            <person name="Mino S."/>
            <person name="Hosokawa M."/>
            <person name="Miyashita H."/>
            <person name="Maruyama F."/>
            <person name="van Verk M.C."/>
            <person name="Dutilh B.E."/>
            <person name="Thompson C.C."/>
            <person name="Thompson F.L."/>
        </authorList>
    </citation>
    <scope>NUCLEOTIDE SEQUENCE [LARGE SCALE GENOMIC DNA]</scope>
    <source>
        <strain evidence="2 3">CCMR0082</strain>
    </source>
</reference>
<dbReference type="NCBIfam" id="TIGR01901">
    <property type="entry name" value="adhes_NPXG"/>
    <property type="match status" value="1"/>
</dbReference>
<dbReference type="Proteomes" id="UP000473574">
    <property type="component" value="Unassembled WGS sequence"/>
</dbReference>
<evidence type="ECO:0000313" key="2">
    <source>
        <dbReference type="EMBL" id="NEZ66401.1"/>
    </source>
</evidence>
<dbReference type="SMART" id="SM00912">
    <property type="entry name" value="Haemagg_act"/>
    <property type="match status" value="1"/>
</dbReference>
<accession>A0A6M0SEI5</accession>
<dbReference type="AlphaFoldDB" id="A0A6M0SEI5"/>
<dbReference type="SUPFAM" id="SSF51126">
    <property type="entry name" value="Pectin lyase-like"/>
    <property type="match status" value="1"/>
</dbReference>
<sequence length="218" mass="22387">MIESTLAWPARADGGVIPDNTLGAESSVVNSLDSLIQLVEGGVVREGNLFHSFWEFNVAEGHEVFFVNPTNVESILTRVTGDKPSAILGRLGVLGDANLFLLNPNGIVFGEASTLDVNGSFYASTAEAISLGSGVFSATNPDSSRLLTVDPTVTFFSHLKPGVGDISNSGDLSVGSGETLTLFGATVLSYGALTAPGGTVQVLGDRVGLADQATVNAG</sequence>
<proteinExistence type="predicted"/>
<feature type="domain" description="Filamentous haemagglutinin FhaB/tRNA nuclease CdiA-like TPS" evidence="1">
    <location>
        <begin position="19"/>
        <end position="132"/>
    </location>
</feature>
<evidence type="ECO:0000313" key="3">
    <source>
        <dbReference type="Proteomes" id="UP000473574"/>
    </source>
</evidence>
<dbReference type="Pfam" id="PF05860">
    <property type="entry name" value="TPS"/>
    <property type="match status" value="1"/>
</dbReference>
<dbReference type="InterPro" id="IPR011050">
    <property type="entry name" value="Pectin_lyase_fold/virulence"/>
</dbReference>
<protein>
    <submittedName>
        <fullName evidence="2">Filamentous hemagglutinin N-terminal domain-containing protein</fullName>
    </submittedName>
</protein>
<comment type="caution">
    <text evidence="2">The sequence shown here is derived from an EMBL/GenBank/DDBJ whole genome shotgun (WGS) entry which is preliminary data.</text>
</comment>
<gene>
    <name evidence="2" type="ORF">D0962_27195</name>
</gene>
<evidence type="ECO:0000259" key="1">
    <source>
        <dbReference type="SMART" id="SM00912"/>
    </source>
</evidence>
<dbReference type="EMBL" id="QZCE01000002">
    <property type="protein sequence ID" value="NEZ66401.1"/>
    <property type="molecule type" value="Genomic_DNA"/>
</dbReference>
<dbReference type="InterPro" id="IPR008638">
    <property type="entry name" value="FhaB/CdiA-like_TPS"/>
</dbReference>
<organism evidence="2 3">
    <name type="scientific">Adonisia turfae CCMR0082</name>
    <dbReference type="NCBI Taxonomy" id="2304604"/>
    <lineage>
        <taxon>Bacteria</taxon>
        <taxon>Bacillati</taxon>
        <taxon>Cyanobacteriota</taxon>
        <taxon>Adonisia</taxon>
        <taxon>Adonisia turfae</taxon>
    </lineage>
</organism>
<dbReference type="RefSeq" id="WP_163668505.1">
    <property type="nucleotide sequence ID" value="NZ_QZCE01000002.1"/>
</dbReference>
<dbReference type="Gene3D" id="2.160.20.10">
    <property type="entry name" value="Single-stranded right-handed beta-helix, Pectin lyase-like"/>
    <property type="match status" value="1"/>
</dbReference>
<name>A0A6M0SEI5_9CYAN</name>
<dbReference type="InterPro" id="IPR012334">
    <property type="entry name" value="Pectin_lyas_fold"/>
</dbReference>